<dbReference type="InterPro" id="IPR011006">
    <property type="entry name" value="CheY-like_superfamily"/>
</dbReference>
<sequence>MSDRSTRVLLVDDQALLRMGFRMVLTAEDDLEVVGEASDGAAALAQAAALSPDVVVMDVRMPGMDGIEATTHLLAAHPGLRVLVVTTFDLDEYAFAALKAGASGFLLKDAPPAELVSAIRAVADGDAVVAPRVTRRMLEMFAARLPAEDGAAVATGATDPRLSPLTAREHEIFAALGEGLTNAEIARRFVLSEATVKTHVGRVLGKLGLRDRVQAVVLAYETGVATPGT</sequence>
<dbReference type="Pfam" id="PF00196">
    <property type="entry name" value="GerE"/>
    <property type="match status" value="1"/>
</dbReference>
<keyword evidence="1 5" id="KW-0597">Phosphoprotein</keyword>
<dbReference type="GO" id="GO:0000160">
    <property type="term" value="P:phosphorelay signal transduction system"/>
    <property type="evidence" value="ECO:0007669"/>
    <property type="project" value="InterPro"/>
</dbReference>
<gene>
    <name evidence="8" type="ORF">SAMN04489860_1107</name>
</gene>
<dbReference type="InterPro" id="IPR058245">
    <property type="entry name" value="NreC/VraR/RcsB-like_REC"/>
</dbReference>
<keyword evidence="2" id="KW-0805">Transcription regulation</keyword>
<evidence type="ECO:0000259" key="7">
    <source>
        <dbReference type="PROSITE" id="PS50110"/>
    </source>
</evidence>
<accession>A0A1H1QK45</accession>
<evidence type="ECO:0000259" key="6">
    <source>
        <dbReference type="PROSITE" id="PS50043"/>
    </source>
</evidence>
<evidence type="ECO:0000256" key="1">
    <source>
        <dbReference type="ARBA" id="ARBA00022553"/>
    </source>
</evidence>
<dbReference type="InterPro" id="IPR039420">
    <property type="entry name" value="WalR-like"/>
</dbReference>
<protein>
    <submittedName>
        <fullName evidence="8">DNA-binding response regulator, NarL/FixJ family, contains REC and HTH domains</fullName>
    </submittedName>
</protein>
<dbReference type="PROSITE" id="PS50043">
    <property type="entry name" value="HTH_LUXR_2"/>
    <property type="match status" value="1"/>
</dbReference>
<dbReference type="PRINTS" id="PR00038">
    <property type="entry name" value="HTHLUXR"/>
</dbReference>
<dbReference type="SUPFAM" id="SSF46894">
    <property type="entry name" value="C-terminal effector domain of the bipartite response regulators"/>
    <property type="match status" value="1"/>
</dbReference>
<dbReference type="Proteomes" id="UP000185663">
    <property type="component" value="Chromosome I"/>
</dbReference>
<keyword evidence="4" id="KW-0804">Transcription</keyword>
<reference evidence="8 9" key="1">
    <citation type="submission" date="2016-10" db="EMBL/GenBank/DDBJ databases">
        <authorList>
            <person name="de Groot N.N."/>
        </authorList>
    </citation>
    <scope>NUCLEOTIDE SEQUENCE [LARGE SCALE GENOMIC DNA]</scope>
    <source>
        <strain evidence="8 9">DSM 22126</strain>
    </source>
</reference>
<evidence type="ECO:0000313" key="9">
    <source>
        <dbReference type="Proteomes" id="UP000185663"/>
    </source>
</evidence>
<dbReference type="SMART" id="SM00421">
    <property type="entry name" value="HTH_LUXR"/>
    <property type="match status" value="1"/>
</dbReference>
<dbReference type="InterPro" id="IPR000792">
    <property type="entry name" value="Tscrpt_reg_LuxR_C"/>
</dbReference>
<feature type="domain" description="Response regulatory" evidence="7">
    <location>
        <begin position="7"/>
        <end position="123"/>
    </location>
</feature>
<dbReference type="GO" id="GO:0003677">
    <property type="term" value="F:DNA binding"/>
    <property type="evidence" value="ECO:0007669"/>
    <property type="project" value="UniProtKB-KW"/>
</dbReference>
<organism evidence="8 9">
    <name type="scientific">Paraoerskovia marina</name>
    <dbReference type="NCBI Taxonomy" id="545619"/>
    <lineage>
        <taxon>Bacteria</taxon>
        <taxon>Bacillati</taxon>
        <taxon>Actinomycetota</taxon>
        <taxon>Actinomycetes</taxon>
        <taxon>Micrococcales</taxon>
        <taxon>Cellulomonadaceae</taxon>
        <taxon>Paraoerskovia</taxon>
    </lineage>
</organism>
<keyword evidence="9" id="KW-1185">Reference proteome</keyword>
<dbReference type="PANTHER" id="PTHR43214">
    <property type="entry name" value="TWO-COMPONENT RESPONSE REGULATOR"/>
    <property type="match status" value="1"/>
</dbReference>
<dbReference type="EMBL" id="LT629776">
    <property type="protein sequence ID" value="SDS23766.1"/>
    <property type="molecule type" value="Genomic_DNA"/>
</dbReference>
<evidence type="ECO:0000313" key="8">
    <source>
        <dbReference type="EMBL" id="SDS23766.1"/>
    </source>
</evidence>
<dbReference type="Gene3D" id="3.40.50.2300">
    <property type="match status" value="1"/>
</dbReference>
<name>A0A1H1QK45_9CELL</name>
<keyword evidence="3 8" id="KW-0238">DNA-binding</keyword>
<dbReference type="CDD" id="cd06170">
    <property type="entry name" value="LuxR_C_like"/>
    <property type="match status" value="1"/>
</dbReference>
<feature type="modified residue" description="4-aspartylphosphate" evidence="5">
    <location>
        <position position="58"/>
    </location>
</feature>
<proteinExistence type="predicted"/>
<feature type="domain" description="HTH luxR-type" evidence="6">
    <location>
        <begin position="158"/>
        <end position="223"/>
    </location>
</feature>
<dbReference type="eggNOG" id="COG2197">
    <property type="taxonomic scope" value="Bacteria"/>
</dbReference>
<evidence type="ECO:0000256" key="4">
    <source>
        <dbReference type="ARBA" id="ARBA00023163"/>
    </source>
</evidence>
<evidence type="ECO:0000256" key="2">
    <source>
        <dbReference type="ARBA" id="ARBA00023015"/>
    </source>
</evidence>
<dbReference type="SUPFAM" id="SSF52172">
    <property type="entry name" value="CheY-like"/>
    <property type="match status" value="1"/>
</dbReference>
<dbReference type="PROSITE" id="PS00622">
    <property type="entry name" value="HTH_LUXR_1"/>
    <property type="match status" value="1"/>
</dbReference>
<dbReference type="Pfam" id="PF00072">
    <property type="entry name" value="Response_reg"/>
    <property type="match status" value="1"/>
</dbReference>
<evidence type="ECO:0000256" key="3">
    <source>
        <dbReference type="ARBA" id="ARBA00023125"/>
    </source>
</evidence>
<dbReference type="PROSITE" id="PS50110">
    <property type="entry name" value="RESPONSE_REGULATORY"/>
    <property type="match status" value="1"/>
</dbReference>
<dbReference type="PANTHER" id="PTHR43214:SF24">
    <property type="entry name" value="TRANSCRIPTIONAL REGULATORY PROTEIN NARL-RELATED"/>
    <property type="match status" value="1"/>
</dbReference>
<dbReference type="AlphaFoldDB" id="A0A1H1QK45"/>
<dbReference type="STRING" id="545619.SAMN04489860_1107"/>
<dbReference type="CDD" id="cd17535">
    <property type="entry name" value="REC_NarL-like"/>
    <property type="match status" value="1"/>
</dbReference>
<evidence type="ECO:0000256" key="5">
    <source>
        <dbReference type="PROSITE-ProRule" id="PRU00169"/>
    </source>
</evidence>
<dbReference type="GO" id="GO:0006355">
    <property type="term" value="P:regulation of DNA-templated transcription"/>
    <property type="evidence" value="ECO:0007669"/>
    <property type="project" value="InterPro"/>
</dbReference>
<dbReference type="SMART" id="SM00448">
    <property type="entry name" value="REC"/>
    <property type="match status" value="1"/>
</dbReference>
<dbReference type="InterPro" id="IPR001789">
    <property type="entry name" value="Sig_transdc_resp-reg_receiver"/>
</dbReference>
<dbReference type="InterPro" id="IPR016032">
    <property type="entry name" value="Sig_transdc_resp-reg_C-effctor"/>
</dbReference>